<comment type="caution">
    <text evidence="1">The sequence shown here is derived from an EMBL/GenBank/DDBJ whole genome shotgun (WGS) entry which is preliminary data.</text>
</comment>
<name>A0A9D2DLA0_9ACTN</name>
<dbReference type="Proteomes" id="UP000824029">
    <property type="component" value="Unassembled WGS sequence"/>
</dbReference>
<evidence type="ECO:0000313" key="1">
    <source>
        <dbReference type="EMBL" id="HIZ18784.1"/>
    </source>
</evidence>
<dbReference type="AlphaFoldDB" id="A0A9D2DLA0"/>
<protein>
    <submittedName>
        <fullName evidence="1">DUF4160 domain-containing protein</fullName>
    </submittedName>
</protein>
<evidence type="ECO:0000313" key="2">
    <source>
        <dbReference type="Proteomes" id="UP000824029"/>
    </source>
</evidence>
<dbReference type="EMBL" id="DXBZ01000131">
    <property type="protein sequence ID" value="HIZ18784.1"/>
    <property type="molecule type" value="Genomic_DNA"/>
</dbReference>
<sequence length="88" mass="10105">MPVLSMFFGIIVRMYREVGGRHSLPHVHAEFSGDETVVALDGTVLEGFLPRNKMKLLLAWMEIHHDELEANWSLLERGEQCFRIDPLA</sequence>
<dbReference type="Pfam" id="PF13711">
    <property type="entry name" value="DUF4160"/>
    <property type="match status" value="1"/>
</dbReference>
<proteinExistence type="predicted"/>
<gene>
    <name evidence="1" type="ORF">IAA22_06725</name>
</gene>
<organism evidence="1 2">
    <name type="scientific">Candidatus Olsenella stercoravium</name>
    <dbReference type="NCBI Taxonomy" id="2838713"/>
    <lineage>
        <taxon>Bacteria</taxon>
        <taxon>Bacillati</taxon>
        <taxon>Actinomycetota</taxon>
        <taxon>Coriobacteriia</taxon>
        <taxon>Coriobacteriales</taxon>
        <taxon>Atopobiaceae</taxon>
        <taxon>Olsenella</taxon>
    </lineage>
</organism>
<dbReference type="InterPro" id="IPR025427">
    <property type="entry name" value="DUF4160"/>
</dbReference>
<reference evidence="1" key="1">
    <citation type="journal article" date="2021" name="PeerJ">
        <title>Extensive microbial diversity within the chicken gut microbiome revealed by metagenomics and culture.</title>
        <authorList>
            <person name="Gilroy R."/>
            <person name="Ravi A."/>
            <person name="Getino M."/>
            <person name="Pursley I."/>
            <person name="Horton D.L."/>
            <person name="Alikhan N.F."/>
            <person name="Baker D."/>
            <person name="Gharbi K."/>
            <person name="Hall N."/>
            <person name="Watson M."/>
            <person name="Adriaenssens E.M."/>
            <person name="Foster-Nyarko E."/>
            <person name="Jarju S."/>
            <person name="Secka A."/>
            <person name="Antonio M."/>
            <person name="Oren A."/>
            <person name="Chaudhuri R.R."/>
            <person name="La Ragione R."/>
            <person name="Hildebrand F."/>
            <person name="Pallen M.J."/>
        </authorList>
    </citation>
    <scope>NUCLEOTIDE SEQUENCE</scope>
    <source>
        <strain evidence="1">ChiHecolR3B27-1887</strain>
    </source>
</reference>
<reference evidence="1" key="2">
    <citation type="submission" date="2021-04" db="EMBL/GenBank/DDBJ databases">
        <authorList>
            <person name="Gilroy R."/>
        </authorList>
    </citation>
    <scope>NUCLEOTIDE SEQUENCE</scope>
    <source>
        <strain evidence="1">ChiHecolR3B27-1887</strain>
    </source>
</reference>
<accession>A0A9D2DLA0</accession>